<evidence type="ECO:0008006" key="3">
    <source>
        <dbReference type="Google" id="ProtNLM"/>
    </source>
</evidence>
<evidence type="ECO:0000313" key="2">
    <source>
        <dbReference type="Proteomes" id="UP000198397"/>
    </source>
</evidence>
<sequence length="521" mass="57851">MNGKIDRAIEFVHRSLDAETAAEFDARIRDQAEWLRSAIETGEMDNDGFATGLELEVYAVTDERWTDSDGPYLSPLPDAVFETQAANKELGHHNIEINTEPTLLTDDGLATQATAIRDRTAAARAAVREHDRELVLDSIWTLPPADGTIEYLSAIDERDGVVVAANMRPDSRYLAIDNHVLEYADGGPIPLSVPGVEQAFPSMLFESLATSMQPHYQVPSAADLPAAYNTAIRTMGPVLALSANSPFLPADLYTHVEDPATLCTETHAELRIAVFEQSANHTPNPKVGVPRDIRTATDVVDRVLEDDLCAPFLREWVADDPSRGTLSDRIWEFDHKRGTYWRWLRCVIGGDYIGPGNDERSLRIEYRPIPTQPTVTDVIGMQAIVVGLIHGLVDADHPIVDLPWRAAESNFYNAAEDGLDADLEWITADGERTTDRAVLFEELFTYARHGLETAGVPAGDIERYCSPIEARWESRTAPSDWKRRTVLEAVEQGTDLPGAIADMQRAYLQRSLETDSFAEWL</sequence>
<dbReference type="AlphaFoldDB" id="A0A238WAA2"/>
<dbReference type="Proteomes" id="UP000198397">
    <property type="component" value="Unassembled WGS sequence"/>
</dbReference>
<gene>
    <name evidence="1" type="ORF">SAMN06264855_10683</name>
</gene>
<dbReference type="PANTHER" id="PTHR36510">
    <property type="entry name" value="GLUTAMATE--CYSTEINE LIGASE 2-RELATED"/>
    <property type="match status" value="1"/>
</dbReference>
<organism evidence="1 2">
    <name type="scientific">Halorubrum vacuolatum</name>
    <name type="common">Natronobacterium vacuolatum</name>
    <dbReference type="NCBI Taxonomy" id="63740"/>
    <lineage>
        <taxon>Archaea</taxon>
        <taxon>Methanobacteriati</taxon>
        <taxon>Methanobacteriota</taxon>
        <taxon>Stenosarchaea group</taxon>
        <taxon>Halobacteria</taxon>
        <taxon>Halobacteriales</taxon>
        <taxon>Haloferacaceae</taxon>
        <taxon>Halorubrum</taxon>
    </lineage>
</organism>
<evidence type="ECO:0000313" key="1">
    <source>
        <dbReference type="EMBL" id="SNR43311.1"/>
    </source>
</evidence>
<dbReference type="InterPro" id="IPR014746">
    <property type="entry name" value="Gln_synth/guanido_kin_cat_dom"/>
</dbReference>
<reference evidence="1 2" key="1">
    <citation type="submission" date="2017-06" db="EMBL/GenBank/DDBJ databases">
        <authorList>
            <person name="Kim H.J."/>
            <person name="Triplett B.A."/>
        </authorList>
    </citation>
    <scope>NUCLEOTIDE SEQUENCE [LARGE SCALE GENOMIC DNA]</scope>
    <source>
        <strain evidence="1 2">DSM 8800</strain>
    </source>
</reference>
<dbReference type="SUPFAM" id="SSF55931">
    <property type="entry name" value="Glutamine synthetase/guanido kinase"/>
    <property type="match status" value="1"/>
</dbReference>
<dbReference type="InterPro" id="IPR050141">
    <property type="entry name" value="GCL_type2/YbdK_subfam"/>
</dbReference>
<dbReference type="RefSeq" id="WP_218818926.1">
    <property type="nucleotide sequence ID" value="NZ_FZNQ01000006.1"/>
</dbReference>
<keyword evidence="2" id="KW-1185">Reference proteome</keyword>
<dbReference type="Pfam" id="PF04107">
    <property type="entry name" value="GCS2"/>
    <property type="match status" value="1"/>
</dbReference>
<dbReference type="OrthoDB" id="194541at2157"/>
<accession>A0A238WAA2</accession>
<dbReference type="Gene3D" id="3.30.590.20">
    <property type="match status" value="1"/>
</dbReference>
<proteinExistence type="predicted"/>
<name>A0A238WAA2_HALVU</name>
<dbReference type="PANTHER" id="PTHR36510:SF1">
    <property type="entry name" value="GLUTAMATE--CYSTEINE LIGASE 2-RELATED"/>
    <property type="match status" value="1"/>
</dbReference>
<dbReference type="InterPro" id="IPR006336">
    <property type="entry name" value="GCS2"/>
</dbReference>
<protein>
    <recommendedName>
        <fullName evidence="3">Gamma-glutamyl:cysteine ligase YbdK, ATP-grasp superfamily</fullName>
    </recommendedName>
</protein>
<dbReference type="GO" id="GO:0016879">
    <property type="term" value="F:ligase activity, forming carbon-nitrogen bonds"/>
    <property type="evidence" value="ECO:0007669"/>
    <property type="project" value="TreeGrafter"/>
</dbReference>
<dbReference type="EMBL" id="FZNQ01000006">
    <property type="protein sequence ID" value="SNR43311.1"/>
    <property type="molecule type" value="Genomic_DNA"/>
</dbReference>